<sequence length="226" mass="26135">MKYLIILFLFTVPCAYGQQVANPRLKAQLDSVMVLDQKYRELLMNINTYDSLQTDSLARSMQVPPGELFGHLWDLQSTLDSTNLVFIEQVFLQYGYPGKSLVGEGTNEAAWYVIQHSEKIDQYFGQIEKAGKQKELPYRLVAMMQDRQLMYQGQEQIYGTQGACRPLRDQTGTSCFIWPIDNPKKVNKRRKKAGFDLTVEQNAKRLNIDYKPLTMNEVRAQYDLDL</sequence>
<name>A0A840TIC4_9BACT</name>
<evidence type="ECO:0000313" key="1">
    <source>
        <dbReference type="EMBL" id="MBB5283071.1"/>
    </source>
</evidence>
<protein>
    <submittedName>
        <fullName evidence="1">Uncharacterized protein</fullName>
    </submittedName>
</protein>
<dbReference type="RefSeq" id="WP_184172149.1">
    <property type="nucleotide sequence ID" value="NZ_JACHGF010000002.1"/>
</dbReference>
<reference evidence="1 2" key="1">
    <citation type="submission" date="2020-08" db="EMBL/GenBank/DDBJ databases">
        <title>Genomic Encyclopedia of Type Strains, Phase IV (KMG-IV): sequencing the most valuable type-strain genomes for metagenomic binning, comparative biology and taxonomic classification.</title>
        <authorList>
            <person name="Goeker M."/>
        </authorList>
    </citation>
    <scope>NUCLEOTIDE SEQUENCE [LARGE SCALE GENOMIC DNA]</scope>
    <source>
        <strain evidence="1 2">DSM 105074</strain>
    </source>
</reference>
<organism evidence="1 2">
    <name type="scientific">Rhabdobacter roseus</name>
    <dbReference type="NCBI Taxonomy" id="1655419"/>
    <lineage>
        <taxon>Bacteria</taxon>
        <taxon>Pseudomonadati</taxon>
        <taxon>Bacteroidota</taxon>
        <taxon>Cytophagia</taxon>
        <taxon>Cytophagales</taxon>
        <taxon>Cytophagaceae</taxon>
        <taxon>Rhabdobacter</taxon>
    </lineage>
</organism>
<accession>A0A840TIC4</accession>
<comment type="caution">
    <text evidence="1">The sequence shown here is derived from an EMBL/GenBank/DDBJ whole genome shotgun (WGS) entry which is preliminary data.</text>
</comment>
<dbReference type="EMBL" id="JACHGF010000002">
    <property type="protein sequence ID" value="MBB5283071.1"/>
    <property type="molecule type" value="Genomic_DNA"/>
</dbReference>
<dbReference type="InterPro" id="IPR046732">
    <property type="entry name" value="DUF6624"/>
</dbReference>
<dbReference type="Pfam" id="PF20329">
    <property type="entry name" value="DUF6624"/>
    <property type="match status" value="1"/>
</dbReference>
<dbReference type="Proteomes" id="UP000557307">
    <property type="component" value="Unassembled WGS sequence"/>
</dbReference>
<proteinExistence type="predicted"/>
<evidence type="ECO:0000313" key="2">
    <source>
        <dbReference type="Proteomes" id="UP000557307"/>
    </source>
</evidence>
<dbReference type="AlphaFoldDB" id="A0A840TIC4"/>
<keyword evidence="2" id="KW-1185">Reference proteome</keyword>
<gene>
    <name evidence="1" type="ORF">HNQ92_001197</name>
</gene>